<dbReference type="EMBL" id="CADEAL010003735">
    <property type="protein sequence ID" value="CAB1445634.1"/>
    <property type="molecule type" value="Genomic_DNA"/>
</dbReference>
<organism evidence="2 3">
    <name type="scientific">Pleuronectes platessa</name>
    <name type="common">European plaice</name>
    <dbReference type="NCBI Taxonomy" id="8262"/>
    <lineage>
        <taxon>Eukaryota</taxon>
        <taxon>Metazoa</taxon>
        <taxon>Chordata</taxon>
        <taxon>Craniata</taxon>
        <taxon>Vertebrata</taxon>
        <taxon>Euteleostomi</taxon>
        <taxon>Actinopterygii</taxon>
        <taxon>Neopterygii</taxon>
        <taxon>Teleostei</taxon>
        <taxon>Neoteleostei</taxon>
        <taxon>Acanthomorphata</taxon>
        <taxon>Carangaria</taxon>
        <taxon>Pleuronectiformes</taxon>
        <taxon>Pleuronectoidei</taxon>
        <taxon>Pleuronectidae</taxon>
        <taxon>Pleuronectes</taxon>
    </lineage>
</organism>
<evidence type="ECO:0000313" key="3">
    <source>
        <dbReference type="Proteomes" id="UP001153269"/>
    </source>
</evidence>
<evidence type="ECO:0000256" key="1">
    <source>
        <dbReference type="SAM" id="MobiDB-lite"/>
    </source>
</evidence>
<dbReference type="Proteomes" id="UP001153269">
    <property type="component" value="Unassembled WGS sequence"/>
</dbReference>
<evidence type="ECO:0000313" key="2">
    <source>
        <dbReference type="EMBL" id="CAB1445634.1"/>
    </source>
</evidence>
<proteinExistence type="predicted"/>
<gene>
    <name evidence="2" type="ORF">PLEPLA_LOCUS33365</name>
</gene>
<sequence length="144" mass="14851">MEIVAIAAALRPDLHRTRKPSVQDPWRGAAHVNSTIVLQGGGKEAPGFPWRCAPRRFRVLCKPGINPELQWCSPAVGAVGAVGAGAGAAAASFHPVESMFRGVPGVSALTIGHLRCLTGSSSELTRSIGPAPSAPSPRGEGGER</sequence>
<reference evidence="2" key="1">
    <citation type="submission" date="2020-03" db="EMBL/GenBank/DDBJ databases">
        <authorList>
            <person name="Weist P."/>
        </authorList>
    </citation>
    <scope>NUCLEOTIDE SEQUENCE</scope>
</reference>
<comment type="caution">
    <text evidence="2">The sequence shown here is derived from an EMBL/GenBank/DDBJ whole genome shotgun (WGS) entry which is preliminary data.</text>
</comment>
<keyword evidence="3" id="KW-1185">Reference proteome</keyword>
<name>A0A9N7Z0U1_PLEPL</name>
<protein>
    <submittedName>
        <fullName evidence="2">Uncharacterized protein</fullName>
    </submittedName>
</protein>
<accession>A0A9N7Z0U1</accession>
<dbReference type="AlphaFoldDB" id="A0A9N7Z0U1"/>
<feature type="region of interest" description="Disordered" evidence="1">
    <location>
        <begin position="122"/>
        <end position="144"/>
    </location>
</feature>